<dbReference type="Proteomes" id="UP001500665">
    <property type="component" value="Unassembled WGS sequence"/>
</dbReference>
<gene>
    <name evidence="1" type="ORF">GCM10009550_24050</name>
</gene>
<organism evidence="1 2">
    <name type="scientific">Actinocorallia libanotica</name>
    <dbReference type="NCBI Taxonomy" id="46162"/>
    <lineage>
        <taxon>Bacteria</taxon>
        <taxon>Bacillati</taxon>
        <taxon>Actinomycetota</taxon>
        <taxon>Actinomycetes</taxon>
        <taxon>Streptosporangiales</taxon>
        <taxon>Thermomonosporaceae</taxon>
        <taxon>Actinocorallia</taxon>
    </lineage>
</organism>
<dbReference type="Gene3D" id="3.90.550.10">
    <property type="entry name" value="Spore Coat Polysaccharide Biosynthesis Protein SpsA, Chain A"/>
    <property type="match status" value="1"/>
</dbReference>
<protein>
    <recommendedName>
        <fullName evidence="3">MobA-like NTP transferase protein</fullName>
    </recommendedName>
</protein>
<evidence type="ECO:0000313" key="1">
    <source>
        <dbReference type="EMBL" id="GAA0948042.1"/>
    </source>
</evidence>
<dbReference type="RefSeq" id="WP_344239886.1">
    <property type="nucleotide sequence ID" value="NZ_BAAAHH010000007.1"/>
</dbReference>
<sequence>MRHVAVLAGSAPAQAPPGVDPDAWRRALLEDVYELAESLTQVRAVMAAPAPLLAEAETLTWPGALLVPARTPGEVLAALAGAGATEAVVLAPDAPDLPALRIGKLFRALALAPAAVCPAPEGLVALAARLPLPSWLAGALEGLTLEDPDATARLRAAADFPGQVQRAPGWHRLRAPADVRLLDPGLEGWENTRLLLSAPVRA</sequence>
<comment type="caution">
    <text evidence="1">The sequence shown here is derived from an EMBL/GenBank/DDBJ whole genome shotgun (WGS) entry which is preliminary data.</text>
</comment>
<name>A0ABN1QVG6_9ACTN</name>
<evidence type="ECO:0000313" key="2">
    <source>
        <dbReference type="Proteomes" id="UP001500665"/>
    </source>
</evidence>
<dbReference type="InterPro" id="IPR029044">
    <property type="entry name" value="Nucleotide-diphossugar_trans"/>
</dbReference>
<reference evidence="1 2" key="1">
    <citation type="journal article" date="2019" name="Int. J. Syst. Evol. Microbiol.">
        <title>The Global Catalogue of Microorganisms (GCM) 10K type strain sequencing project: providing services to taxonomists for standard genome sequencing and annotation.</title>
        <authorList>
            <consortium name="The Broad Institute Genomics Platform"/>
            <consortium name="The Broad Institute Genome Sequencing Center for Infectious Disease"/>
            <person name="Wu L."/>
            <person name="Ma J."/>
        </authorList>
    </citation>
    <scope>NUCLEOTIDE SEQUENCE [LARGE SCALE GENOMIC DNA]</scope>
    <source>
        <strain evidence="1 2">JCM 10696</strain>
    </source>
</reference>
<proteinExistence type="predicted"/>
<keyword evidence="2" id="KW-1185">Reference proteome</keyword>
<accession>A0ABN1QVG6</accession>
<dbReference type="EMBL" id="BAAAHH010000007">
    <property type="protein sequence ID" value="GAA0948042.1"/>
    <property type="molecule type" value="Genomic_DNA"/>
</dbReference>
<evidence type="ECO:0008006" key="3">
    <source>
        <dbReference type="Google" id="ProtNLM"/>
    </source>
</evidence>